<protein>
    <recommendedName>
        <fullName evidence="10">PpiC domain-containing protein</fullName>
    </recommendedName>
</protein>
<dbReference type="InterPro" id="IPR052029">
    <property type="entry name" value="PpiD_chaperone"/>
</dbReference>
<feature type="coiled-coil region" evidence="8">
    <location>
        <begin position="437"/>
        <end position="464"/>
    </location>
</feature>
<evidence type="ECO:0000256" key="8">
    <source>
        <dbReference type="SAM" id="Coils"/>
    </source>
</evidence>
<dbReference type="Proteomes" id="UP000476338">
    <property type="component" value="Unassembled WGS sequence"/>
</dbReference>
<dbReference type="Pfam" id="PF13624">
    <property type="entry name" value="SurA_N_3"/>
    <property type="match status" value="1"/>
</dbReference>
<dbReference type="PANTHER" id="PTHR47529:SF1">
    <property type="entry name" value="PERIPLASMIC CHAPERONE PPID"/>
    <property type="match status" value="1"/>
</dbReference>
<dbReference type="SUPFAM" id="SSF109998">
    <property type="entry name" value="Triger factor/SurA peptide-binding domain-like"/>
    <property type="match status" value="1"/>
</dbReference>
<evidence type="ECO:0000313" key="12">
    <source>
        <dbReference type="Proteomes" id="UP000476338"/>
    </source>
</evidence>
<evidence type="ECO:0000256" key="5">
    <source>
        <dbReference type="ARBA" id="ARBA00023136"/>
    </source>
</evidence>
<reference evidence="11 12" key="1">
    <citation type="submission" date="2019-09" db="EMBL/GenBank/DDBJ databases">
        <authorList>
            <person name="Silva M."/>
            <person name="Pereira G."/>
            <person name="Lopes-Da-Costa L."/>
            <person name="Silva E."/>
        </authorList>
    </citation>
    <scope>NUCLEOTIDE SEQUENCE [LARGE SCALE GENOMIC DNA]</scope>
    <source>
        <strain evidence="11 12">FMV-PI01</strain>
    </source>
</reference>
<dbReference type="InterPro" id="IPR000297">
    <property type="entry name" value="PPIase_PpiC"/>
</dbReference>
<evidence type="ECO:0000256" key="3">
    <source>
        <dbReference type="ARBA" id="ARBA00022692"/>
    </source>
</evidence>
<evidence type="ECO:0000256" key="6">
    <source>
        <dbReference type="ARBA" id="ARBA00023186"/>
    </source>
</evidence>
<evidence type="ECO:0000256" key="1">
    <source>
        <dbReference type="ARBA" id="ARBA00004401"/>
    </source>
</evidence>
<comment type="caution">
    <text evidence="11">The sequence shown here is derived from an EMBL/GenBank/DDBJ whole genome shotgun (WGS) entry which is preliminary data.</text>
</comment>
<keyword evidence="3 9" id="KW-0812">Transmembrane</keyword>
<dbReference type="Gene3D" id="1.10.4030.10">
    <property type="entry name" value="Porin chaperone SurA, peptide-binding domain"/>
    <property type="match status" value="1"/>
</dbReference>
<feature type="domain" description="PpiC" evidence="10">
    <location>
        <begin position="240"/>
        <end position="357"/>
    </location>
</feature>
<dbReference type="EMBL" id="VWSJ01000009">
    <property type="protein sequence ID" value="MSN96273.1"/>
    <property type="molecule type" value="Genomic_DNA"/>
</dbReference>
<dbReference type="Pfam" id="PF13145">
    <property type="entry name" value="Rotamase_2"/>
    <property type="match status" value="1"/>
</dbReference>
<name>A0A6L5WK86_9BACT</name>
<keyword evidence="6" id="KW-0143">Chaperone</keyword>
<evidence type="ECO:0000256" key="2">
    <source>
        <dbReference type="ARBA" id="ARBA00022475"/>
    </source>
</evidence>
<keyword evidence="12" id="KW-1185">Reference proteome</keyword>
<evidence type="ECO:0000313" key="11">
    <source>
        <dbReference type="EMBL" id="MSN96273.1"/>
    </source>
</evidence>
<keyword evidence="8" id="KW-0175">Coiled coil</keyword>
<organism evidence="11 12">
    <name type="scientific">Campylobacter portucalensis</name>
    <dbReference type="NCBI Taxonomy" id="2608384"/>
    <lineage>
        <taxon>Bacteria</taxon>
        <taxon>Pseudomonadati</taxon>
        <taxon>Campylobacterota</taxon>
        <taxon>Epsilonproteobacteria</taxon>
        <taxon>Campylobacterales</taxon>
        <taxon>Campylobacteraceae</taxon>
        <taxon>Campylobacter</taxon>
    </lineage>
</organism>
<comment type="subcellular location">
    <subcellularLocation>
        <location evidence="1">Cell membrane</location>
        <topology evidence="1">Single-pass type II membrane protein</topology>
    </subcellularLocation>
</comment>
<accession>A0A6L5WK86</accession>
<evidence type="ECO:0000259" key="10">
    <source>
        <dbReference type="Pfam" id="PF13145"/>
    </source>
</evidence>
<dbReference type="GO" id="GO:0005886">
    <property type="term" value="C:plasma membrane"/>
    <property type="evidence" value="ECO:0007669"/>
    <property type="project" value="UniProtKB-SubCell"/>
</dbReference>
<sequence length="490" mass="56406">MINWMQKHKKALIPAIWISTIAFVGAGFVGWGAYDMRRDRSTSVAMVGDTAVTIQDFRQKYNSLYNYFNTISNGRMSQEEARQIKLDQIALSESIKDAIRLNFAKNLGLGASDKDVIKYLITMPEFKIDGKFNEQLYKDTLKNAGIKPLNFENDLKKNIVINKLAYAINLPATNLDLEALQSAFFMQDRLLIDIVSVNLDELNISEDELKEFWQTKKDSYQTTKSYDIDALFISSKDANVSNEELKAYWQKNENSYKNSDDTIKTYDEAKNEALNDLKLEKTKSVAVKKYLELKKGNLQTESKLTVSENNQTFPIQNIIDKKEGEFIKPFEYKDGYLIAKISNINEPQTMSFEEAKNLVNLEYQEVKAKNELEKIAQTALENFKGRDIGFVSRDSKMSFENLSEGEFSIFLNELFNTNNKIQGFITLNNKAVVYKIIDQKLENADKLKEYKELLSQNASNLKNSILGNDLLNTLEKQYKIEQFYKGDHFE</sequence>
<reference evidence="11 12" key="2">
    <citation type="submission" date="2020-03" db="EMBL/GenBank/DDBJ databases">
        <title>Campylobacter portucalensis sp. nov., a new species of Campylobacter isolated from the reproductive tract of bulls.</title>
        <authorList>
            <person name="Silva M.F."/>
            <person name="Pereira G."/>
            <person name="Carneiro C."/>
            <person name="Hemphill A."/>
            <person name="Mateus L."/>
            <person name="Lopes-Da-Costa L."/>
            <person name="Silva E."/>
        </authorList>
    </citation>
    <scope>NUCLEOTIDE SEQUENCE [LARGE SCALE GENOMIC DNA]</scope>
    <source>
        <strain evidence="11 12">FMV-PI01</strain>
    </source>
</reference>
<keyword evidence="2" id="KW-1003">Cell membrane</keyword>
<keyword evidence="5 9" id="KW-0472">Membrane</keyword>
<evidence type="ECO:0000256" key="9">
    <source>
        <dbReference type="SAM" id="Phobius"/>
    </source>
</evidence>
<feature type="transmembrane region" description="Helical" evidence="9">
    <location>
        <begin position="12"/>
        <end position="34"/>
    </location>
</feature>
<evidence type="ECO:0000256" key="7">
    <source>
        <dbReference type="ARBA" id="ARBA00038408"/>
    </source>
</evidence>
<proteinExistence type="inferred from homology"/>
<comment type="similarity">
    <text evidence="7">Belongs to the PpiD chaperone family.</text>
</comment>
<dbReference type="InterPro" id="IPR027304">
    <property type="entry name" value="Trigger_fact/SurA_dom_sf"/>
</dbReference>
<evidence type="ECO:0000256" key="4">
    <source>
        <dbReference type="ARBA" id="ARBA00022989"/>
    </source>
</evidence>
<gene>
    <name evidence="11" type="ORF">F1B92_03535</name>
</gene>
<dbReference type="AlphaFoldDB" id="A0A6L5WK86"/>
<dbReference type="RefSeq" id="WP_154570540.1">
    <property type="nucleotide sequence ID" value="NZ_VWSJ01000009.1"/>
</dbReference>
<dbReference type="GO" id="GO:0003755">
    <property type="term" value="F:peptidyl-prolyl cis-trans isomerase activity"/>
    <property type="evidence" value="ECO:0007669"/>
    <property type="project" value="InterPro"/>
</dbReference>
<dbReference type="PANTHER" id="PTHR47529">
    <property type="entry name" value="PEPTIDYL-PROLYL CIS-TRANS ISOMERASE D"/>
    <property type="match status" value="1"/>
</dbReference>
<keyword evidence="4 9" id="KW-1133">Transmembrane helix</keyword>